<dbReference type="EMBL" id="CP051682">
    <property type="protein sequence ID" value="QJD97543.1"/>
    <property type="molecule type" value="Genomic_DNA"/>
</dbReference>
<keyword evidence="3" id="KW-1185">Reference proteome</keyword>
<name>A0A7L5E9I5_9SPHI</name>
<evidence type="ECO:0000259" key="1">
    <source>
        <dbReference type="Pfam" id="PF13439"/>
    </source>
</evidence>
<dbReference type="SUPFAM" id="SSF53756">
    <property type="entry name" value="UDP-Glycosyltransferase/glycogen phosphorylase"/>
    <property type="match status" value="1"/>
</dbReference>
<keyword evidence="2" id="KW-0808">Transferase</keyword>
<sequence>MKKKLLFVSHDATRTGAPIVLLRFLKWIKKHDRYDITILLQNGGVLHEDFQEIAPTYMMNKQEGVNTTPARKGLNSIFKRREPVLPDSPFPSELINQHFDLVYLNTSVALTIANDLKIAFQCPVICHVHENEYALSMLFDDGLPEHHVNAVDKFIAVSKSTQKNLVDSYDINEAKISLVYEAVALKEFKKPSIPKEAILEQLNISNNFIIGGAGSTDWRKGVDLFVQLAYWLNKLRPKNFIKLLWLGNVSAEFNRQYQYEAKRLNVTDSILFIGSKEDPQNYFQVFDVFALTSREDPFPLVALEAAALSKPIVFFDQSGGIPELIVNDHGGIKVPYGDILEMAKSILELADDYILRILKGSEASQIINKYDIAIIGEQIITIIDSLVKVD</sequence>
<dbReference type="PANTHER" id="PTHR12526">
    <property type="entry name" value="GLYCOSYLTRANSFERASE"/>
    <property type="match status" value="1"/>
</dbReference>
<protein>
    <submittedName>
        <fullName evidence="2">Glycosyltransferase family 4 protein</fullName>
    </submittedName>
</protein>
<dbReference type="Pfam" id="PF13692">
    <property type="entry name" value="Glyco_trans_1_4"/>
    <property type="match status" value="1"/>
</dbReference>
<dbReference type="CDD" id="cd03801">
    <property type="entry name" value="GT4_PimA-like"/>
    <property type="match status" value="1"/>
</dbReference>
<proteinExistence type="predicted"/>
<evidence type="ECO:0000313" key="2">
    <source>
        <dbReference type="EMBL" id="QJD97543.1"/>
    </source>
</evidence>
<evidence type="ECO:0000313" key="3">
    <source>
        <dbReference type="Proteomes" id="UP000503278"/>
    </source>
</evidence>
<dbReference type="Proteomes" id="UP000503278">
    <property type="component" value="Chromosome"/>
</dbReference>
<dbReference type="Pfam" id="PF13439">
    <property type="entry name" value="Glyco_transf_4"/>
    <property type="match status" value="1"/>
</dbReference>
<gene>
    <name evidence="2" type="ORF">HH214_17520</name>
</gene>
<reference evidence="2 3" key="1">
    <citation type="submission" date="2020-04" db="EMBL/GenBank/DDBJ databases">
        <title>Genome sequencing of novel species.</title>
        <authorList>
            <person name="Heo J."/>
            <person name="Kim S.-J."/>
            <person name="Kim J.-S."/>
            <person name="Hong S.-B."/>
            <person name="Kwon S.-W."/>
        </authorList>
    </citation>
    <scope>NUCLEOTIDE SEQUENCE [LARGE SCALE GENOMIC DNA]</scope>
    <source>
        <strain evidence="2 3">F39-2</strain>
    </source>
</reference>
<dbReference type="AlphaFoldDB" id="A0A7L5E9I5"/>
<dbReference type="KEGG" id="mrob:HH214_17520"/>
<dbReference type="GO" id="GO:0016757">
    <property type="term" value="F:glycosyltransferase activity"/>
    <property type="evidence" value="ECO:0007669"/>
    <property type="project" value="UniProtKB-ARBA"/>
</dbReference>
<organism evidence="2 3">
    <name type="scientific">Mucilaginibacter robiniae</name>
    <dbReference type="NCBI Taxonomy" id="2728022"/>
    <lineage>
        <taxon>Bacteria</taxon>
        <taxon>Pseudomonadati</taxon>
        <taxon>Bacteroidota</taxon>
        <taxon>Sphingobacteriia</taxon>
        <taxon>Sphingobacteriales</taxon>
        <taxon>Sphingobacteriaceae</taxon>
        <taxon>Mucilaginibacter</taxon>
    </lineage>
</organism>
<dbReference type="InterPro" id="IPR028098">
    <property type="entry name" value="Glyco_trans_4-like_N"/>
</dbReference>
<dbReference type="Gene3D" id="3.40.50.2000">
    <property type="entry name" value="Glycogen Phosphorylase B"/>
    <property type="match status" value="2"/>
</dbReference>
<accession>A0A7L5E9I5</accession>
<dbReference type="RefSeq" id="WP_169609811.1">
    <property type="nucleotide sequence ID" value="NZ_CP051682.1"/>
</dbReference>
<feature type="domain" description="Glycosyltransferase subfamily 4-like N-terminal" evidence="1">
    <location>
        <begin position="74"/>
        <end position="185"/>
    </location>
</feature>
<dbReference type="PANTHER" id="PTHR12526:SF630">
    <property type="entry name" value="GLYCOSYLTRANSFERASE"/>
    <property type="match status" value="1"/>
</dbReference>